<evidence type="ECO:0000256" key="8">
    <source>
        <dbReference type="ARBA" id="ARBA00022756"/>
    </source>
</evidence>
<keyword evidence="7" id="KW-0808">Transferase</keyword>
<comment type="similarity">
    <text evidence="4">Belongs to the class-II pyridoxal-phosphate-dependent aminotransferase family. BioF subfamily.</text>
</comment>
<keyword evidence="9 13" id="KW-0663">Pyridoxal phosphate</keyword>
<evidence type="ECO:0000256" key="9">
    <source>
        <dbReference type="ARBA" id="ARBA00022898"/>
    </source>
</evidence>
<comment type="subunit">
    <text evidence="5">Homodimer.</text>
</comment>
<organism evidence="15 16">
    <name type="scientific">Plebeiibacterium marinum</name>
    <dbReference type="NCBI Taxonomy" id="2992111"/>
    <lineage>
        <taxon>Bacteria</taxon>
        <taxon>Pseudomonadati</taxon>
        <taxon>Bacteroidota</taxon>
        <taxon>Bacteroidia</taxon>
        <taxon>Marinilabiliales</taxon>
        <taxon>Marinilabiliaceae</taxon>
        <taxon>Plebeiibacterium</taxon>
    </lineage>
</organism>
<protein>
    <recommendedName>
        <fullName evidence="6">8-amino-7-oxononanoate synthase</fullName>
        <ecNumber evidence="6">2.3.1.47</ecNumber>
    </recommendedName>
    <alternativeName>
        <fullName evidence="10">7-keto-8-amino-pelargonic acid synthase</fullName>
    </alternativeName>
    <alternativeName>
        <fullName evidence="11">8-amino-7-ketopelargonate synthase</fullName>
    </alternativeName>
</protein>
<dbReference type="RefSeq" id="WP_301202261.1">
    <property type="nucleotide sequence ID" value="NZ_JAPDPI010000061.1"/>
</dbReference>
<dbReference type="InterPro" id="IPR015421">
    <property type="entry name" value="PyrdxlP-dep_Trfase_major"/>
</dbReference>
<name>A0AAE3MHQ5_9BACT</name>
<comment type="caution">
    <text evidence="15">The sequence shown here is derived from an EMBL/GenBank/DDBJ whole genome shotgun (WGS) entry which is preliminary data.</text>
</comment>
<evidence type="ECO:0000256" key="2">
    <source>
        <dbReference type="ARBA" id="ARBA00004746"/>
    </source>
</evidence>
<evidence type="ECO:0000256" key="10">
    <source>
        <dbReference type="ARBA" id="ARBA00032610"/>
    </source>
</evidence>
<evidence type="ECO:0000256" key="7">
    <source>
        <dbReference type="ARBA" id="ARBA00022679"/>
    </source>
</evidence>
<comment type="cofactor">
    <cofactor evidence="1 13">
        <name>pyridoxal 5'-phosphate</name>
        <dbReference type="ChEBI" id="CHEBI:597326"/>
    </cofactor>
</comment>
<evidence type="ECO:0000256" key="3">
    <source>
        <dbReference type="ARBA" id="ARBA00005189"/>
    </source>
</evidence>
<dbReference type="PANTHER" id="PTHR13693">
    <property type="entry name" value="CLASS II AMINOTRANSFERASE/8-AMINO-7-OXONONANOATE SYNTHASE"/>
    <property type="match status" value="1"/>
</dbReference>
<reference evidence="15" key="1">
    <citation type="submission" date="2022-10" db="EMBL/GenBank/DDBJ databases">
        <authorList>
            <person name="Yu W.X."/>
        </authorList>
    </citation>
    <scope>NUCLEOTIDE SEQUENCE</scope>
    <source>
        <strain evidence="15">D04</strain>
    </source>
</reference>
<dbReference type="AlphaFoldDB" id="A0AAE3MHQ5"/>
<evidence type="ECO:0000313" key="16">
    <source>
        <dbReference type="Proteomes" id="UP001207408"/>
    </source>
</evidence>
<dbReference type="InterPro" id="IPR015424">
    <property type="entry name" value="PyrdxlP-dep_Trfase"/>
</dbReference>
<dbReference type="CDD" id="cd06454">
    <property type="entry name" value="KBL_like"/>
    <property type="match status" value="1"/>
</dbReference>
<dbReference type="PANTHER" id="PTHR13693:SF100">
    <property type="entry name" value="8-AMINO-7-OXONONANOATE SYNTHASE"/>
    <property type="match status" value="1"/>
</dbReference>
<dbReference type="Proteomes" id="UP001207408">
    <property type="component" value="Unassembled WGS sequence"/>
</dbReference>
<comment type="catalytic activity">
    <reaction evidence="12">
        <text>6-carboxyhexanoyl-[ACP] + L-alanine + H(+) = (8S)-8-amino-7-oxononanoate + holo-[ACP] + CO2</text>
        <dbReference type="Rhea" id="RHEA:42288"/>
        <dbReference type="Rhea" id="RHEA-COMP:9685"/>
        <dbReference type="Rhea" id="RHEA-COMP:9955"/>
        <dbReference type="ChEBI" id="CHEBI:15378"/>
        <dbReference type="ChEBI" id="CHEBI:16526"/>
        <dbReference type="ChEBI" id="CHEBI:57972"/>
        <dbReference type="ChEBI" id="CHEBI:64479"/>
        <dbReference type="ChEBI" id="CHEBI:78846"/>
        <dbReference type="ChEBI" id="CHEBI:149468"/>
        <dbReference type="EC" id="2.3.1.47"/>
    </reaction>
</comment>
<dbReference type="EC" id="2.3.1.47" evidence="6"/>
<dbReference type="InterPro" id="IPR004839">
    <property type="entry name" value="Aminotransferase_I/II_large"/>
</dbReference>
<dbReference type="SUPFAM" id="SSF53383">
    <property type="entry name" value="PLP-dependent transferases"/>
    <property type="match status" value="1"/>
</dbReference>
<evidence type="ECO:0000313" key="15">
    <source>
        <dbReference type="EMBL" id="MCW3807794.1"/>
    </source>
</evidence>
<evidence type="ECO:0000259" key="14">
    <source>
        <dbReference type="Pfam" id="PF00155"/>
    </source>
</evidence>
<accession>A0AAE3MHQ5</accession>
<sequence length="386" mass="43217">MNVFEKTLEQIESAGLTRTLKAIRNDSSGYCTFNSKKMLNLSSNDYLGLASDENLKSEFMELLSQNPQWLTFGSGSSRLLTGNNSIYDETEQTLKKWYGSQGALFFNSGYHANTGILPALSDKNDLILSDKLCHASIIDGIRLCHAEQIRYRHNDYEHLESILEKKRDLHQNVFIVSESVFSMDGDQADLEKLVELKEKYNAILYIDEAHAVGAMGETGLGLCEEVGVVSQIDIIIGTMGKAMASVGAYAILNNVLNKVLINKARTLIFTTALPAINMAWSKFIIDKMPEFKQQRKQLKKLVTLCNDMVQDMGYKTFGSYIIPIVVGENKVAVALAEHLQKKGFLIFPIRPPTVPKGTARLRLSLTANINPDILDEVMMEVKRFME</sequence>
<evidence type="ECO:0000256" key="11">
    <source>
        <dbReference type="ARBA" id="ARBA00033381"/>
    </source>
</evidence>
<dbReference type="Gene3D" id="3.40.640.10">
    <property type="entry name" value="Type I PLP-dependent aspartate aminotransferase-like (Major domain)"/>
    <property type="match status" value="1"/>
</dbReference>
<comment type="pathway">
    <text evidence="3">Lipid metabolism.</text>
</comment>
<feature type="domain" description="Aminotransferase class I/classII large" evidence="14">
    <location>
        <begin position="36"/>
        <end position="378"/>
    </location>
</feature>
<dbReference type="InterPro" id="IPR001917">
    <property type="entry name" value="Aminotrans_II_pyridoxalP_BS"/>
</dbReference>
<dbReference type="PROSITE" id="PS00599">
    <property type="entry name" value="AA_TRANSFER_CLASS_2"/>
    <property type="match status" value="1"/>
</dbReference>
<dbReference type="Pfam" id="PF00155">
    <property type="entry name" value="Aminotran_1_2"/>
    <property type="match status" value="1"/>
</dbReference>
<evidence type="ECO:0000256" key="12">
    <source>
        <dbReference type="ARBA" id="ARBA00047715"/>
    </source>
</evidence>
<dbReference type="InterPro" id="IPR015422">
    <property type="entry name" value="PyrdxlP-dep_Trfase_small"/>
</dbReference>
<evidence type="ECO:0000256" key="5">
    <source>
        <dbReference type="ARBA" id="ARBA00011738"/>
    </source>
</evidence>
<gene>
    <name evidence="15" type="ORF">OM074_19350</name>
</gene>
<dbReference type="GO" id="GO:0009102">
    <property type="term" value="P:biotin biosynthetic process"/>
    <property type="evidence" value="ECO:0007669"/>
    <property type="project" value="UniProtKB-KW"/>
</dbReference>
<dbReference type="GO" id="GO:0030170">
    <property type="term" value="F:pyridoxal phosphate binding"/>
    <property type="evidence" value="ECO:0007669"/>
    <property type="project" value="InterPro"/>
</dbReference>
<dbReference type="GO" id="GO:0008710">
    <property type="term" value="F:8-amino-7-oxononanoate synthase activity"/>
    <property type="evidence" value="ECO:0007669"/>
    <property type="project" value="UniProtKB-EC"/>
</dbReference>
<keyword evidence="16" id="KW-1185">Reference proteome</keyword>
<evidence type="ECO:0000256" key="4">
    <source>
        <dbReference type="ARBA" id="ARBA00010008"/>
    </source>
</evidence>
<evidence type="ECO:0000256" key="6">
    <source>
        <dbReference type="ARBA" id="ARBA00013187"/>
    </source>
</evidence>
<evidence type="ECO:0000256" key="1">
    <source>
        <dbReference type="ARBA" id="ARBA00001933"/>
    </source>
</evidence>
<keyword evidence="8" id="KW-0093">Biotin biosynthesis</keyword>
<comment type="pathway">
    <text evidence="2">Cofactor biosynthesis; biotin biosynthesis.</text>
</comment>
<dbReference type="InterPro" id="IPR050087">
    <property type="entry name" value="AON_synthase_class-II"/>
</dbReference>
<dbReference type="Gene3D" id="3.90.1150.10">
    <property type="entry name" value="Aspartate Aminotransferase, domain 1"/>
    <property type="match status" value="1"/>
</dbReference>
<dbReference type="EMBL" id="JAPDPI010000061">
    <property type="protein sequence ID" value="MCW3807794.1"/>
    <property type="molecule type" value="Genomic_DNA"/>
</dbReference>
<proteinExistence type="inferred from homology"/>
<evidence type="ECO:0000256" key="13">
    <source>
        <dbReference type="RuleBase" id="RU003693"/>
    </source>
</evidence>